<dbReference type="InterPro" id="IPR051356">
    <property type="entry name" value="SOX/SOX-like_TF"/>
</dbReference>
<dbReference type="GO" id="GO:0000981">
    <property type="term" value="F:DNA-binding transcription factor activity, RNA polymerase II-specific"/>
    <property type="evidence" value="ECO:0007669"/>
    <property type="project" value="TreeGrafter"/>
</dbReference>
<dbReference type="PANTHER" id="PTHR45789">
    <property type="entry name" value="FI18025P1"/>
    <property type="match status" value="1"/>
</dbReference>
<dbReference type="SMART" id="SM00398">
    <property type="entry name" value="HMG"/>
    <property type="match status" value="1"/>
</dbReference>
<dbReference type="PROSITE" id="PS50118">
    <property type="entry name" value="HMG_BOX_2"/>
    <property type="match status" value="1"/>
</dbReference>
<feature type="non-terminal residue" evidence="5">
    <location>
        <position position="85"/>
    </location>
</feature>
<dbReference type="SUPFAM" id="SSF47095">
    <property type="entry name" value="HMG-box"/>
    <property type="match status" value="1"/>
</dbReference>
<name>A0A139AG20_GONPJ</name>
<dbReference type="InterPro" id="IPR036910">
    <property type="entry name" value="HMG_box_dom_sf"/>
</dbReference>
<dbReference type="OMA" id="WILYRTD"/>
<dbReference type="InterPro" id="IPR009071">
    <property type="entry name" value="HMG_box_dom"/>
</dbReference>
<dbReference type="Gene3D" id="1.10.30.10">
    <property type="entry name" value="High mobility group box domain"/>
    <property type="match status" value="1"/>
</dbReference>
<dbReference type="GO" id="GO:0000978">
    <property type="term" value="F:RNA polymerase II cis-regulatory region sequence-specific DNA binding"/>
    <property type="evidence" value="ECO:0007669"/>
    <property type="project" value="TreeGrafter"/>
</dbReference>
<evidence type="ECO:0000256" key="2">
    <source>
        <dbReference type="ARBA" id="ARBA00023242"/>
    </source>
</evidence>
<proteinExistence type="predicted"/>
<dbReference type="Pfam" id="PF00505">
    <property type="entry name" value="HMG_box"/>
    <property type="match status" value="1"/>
</dbReference>
<sequence length="85" mass="10108">PRPPNQFVLYRRDKHKEIVISHFEAGMTISNIEISKLVGKMWQQESAEVKAKYAAMQKEEARKHAEMYPGYKYAPRKMVQRRSKR</sequence>
<keyword evidence="2 3" id="KW-0539">Nucleus</keyword>
<keyword evidence="1 3" id="KW-0238">DNA-binding</keyword>
<protein>
    <submittedName>
        <fullName evidence="5">High mobility group box</fullName>
    </submittedName>
</protein>
<dbReference type="OrthoDB" id="6247875at2759"/>
<evidence type="ECO:0000256" key="1">
    <source>
        <dbReference type="ARBA" id="ARBA00023125"/>
    </source>
</evidence>
<dbReference type="AlphaFoldDB" id="A0A139AG20"/>
<feature type="domain" description="HMG box" evidence="4">
    <location>
        <begin position="1"/>
        <end position="72"/>
    </location>
</feature>
<gene>
    <name evidence="5" type="ORF">M427DRAFT_85124</name>
</gene>
<dbReference type="PANTHER" id="PTHR45789:SF2">
    <property type="entry name" value="FI18025P1"/>
    <property type="match status" value="1"/>
</dbReference>
<feature type="DNA-binding region" description="HMG box" evidence="3">
    <location>
        <begin position="1"/>
        <end position="72"/>
    </location>
</feature>
<evidence type="ECO:0000259" key="4">
    <source>
        <dbReference type="PROSITE" id="PS50118"/>
    </source>
</evidence>
<feature type="non-terminal residue" evidence="5">
    <location>
        <position position="1"/>
    </location>
</feature>
<evidence type="ECO:0000313" key="6">
    <source>
        <dbReference type="Proteomes" id="UP000070544"/>
    </source>
</evidence>
<dbReference type="STRING" id="1344416.A0A139AG20"/>
<accession>A0A139AG20</accession>
<dbReference type="CDD" id="cd01389">
    <property type="entry name" value="HMG-box_ROX1-like"/>
    <property type="match status" value="1"/>
</dbReference>
<organism evidence="5 6">
    <name type="scientific">Gonapodya prolifera (strain JEL478)</name>
    <name type="common">Monoblepharis prolifera</name>
    <dbReference type="NCBI Taxonomy" id="1344416"/>
    <lineage>
        <taxon>Eukaryota</taxon>
        <taxon>Fungi</taxon>
        <taxon>Fungi incertae sedis</taxon>
        <taxon>Chytridiomycota</taxon>
        <taxon>Chytridiomycota incertae sedis</taxon>
        <taxon>Monoblepharidomycetes</taxon>
        <taxon>Monoblepharidales</taxon>
        <taxon>Gonapodyaceae</taxon>
        <taxon>Gonapodya</taxon>
    </lineage>
</organism>
<dbReference type="EMBL" id="KQ965760">
    <property type="protein sequence ID" value="KXS15772.1"/>
    <property type="molecule type" value="Genomic_DNA"/>
</dbReference>
<reference evidence="5 6" key="1">
    <citation type="journal article" date="2015" name="Genome Biol. Evol.">
        <title>Phylogenomic analyses indicate that early fungi evolved digesting cell walls of algal ancestors of land plants.</title>
        <authorList>
            <person name="Chang Y."/>
            <person name="Wang S."/>
            <person name="Sekimoto S."/>
            <person name="Aerts A.L."/>
            <person name="Choi C."/>
            <person name="Clum A."/>
            <person name="LaButti K.M."/>
            <person name="Lindquist E.A."/>
            <person name="Yee Ngan C."/>
            <person name="Ohm R.A."/>
            <person name="Salamov A.A."/>
            <person name="Grigoriev I.V."/>
            <person name="Spatafora J.W."/>
            <person name="Berbee M.L."/>
        </authorList>
    </citation>
    <scope>NUCLEOTIDE SEQUENCE [LARGE SCALE GENOMIC DNA]</scope>
    <source>
        <strain evidence="5 6">JEL478</strain>
    </source>
</reference>
<dbReference type="GO" id="GO:0005634">
    <property type="term" value="C:nucleus"/>
    <property type="evidence" value="ECO:0007669"/>
    <property type="project" value="UniProtKB-UniRule"/>
</dbReference>
<evidence type="ECO:0000313" key="5">
    <source>
        <dbReference type="EMBL" id="KXS15772.1"/>
    </source>
</evidence>
<keyword evidence="6" id="KW-1185">Reference proteome</keyword>
<evidence type="ECO:0000256" key="3">
    <source>
        <dbReference type="PROSITE-ProRule" id="PRU00267"/>
    </source>
</evidence>
<dbReference type="Proteomes" id="UP000070544">
    <property type="component" value="Unassembled WGS sequence"/>
</dbReference>